<feature type="transmembrane region" description="Helical" evidence="6">
    <location>
        <begin position="384"/>
        <end position="404"/>
    </location>
</feature>
<dbReference type="InterPro" id="IPR005828">
    <property type="entry name" value="MFS_sugar_transport-like"/>
</dbReference>
<evidence type="ECO:0000256" key="5">
    <source>
        <dbReference type="SAM" id="MobiDB-lite"/>
    </source>
</evidence>
<comment type="caution">
    <text evidence="8">The sequence shown here is derived from an EMBL/GenBank/DDBJ whole genome shotgun (WGS) entry which is preliminary data.</text>
</comment>
<protein>
    <recommendedName>
        <fullName evidence="7">Major facilitator superfamily (MFS) profile domain-containing protein</fullName>
    </recommendedName>
</protein>
<dbReference type="EMBL" id="VLTL01000041">
    <property type="protein sequence ID" value="KAA0166172.1"/>
    <property type="molecule type" value="Genomic_DNA"/>
</dbReference>
<evidence type="ECO:0000256" key="1">
    <source>
        <dbReference type="ARBA" id="ARBA00004141"/>
    </source>
</evidence>
<dbReference type="AlphaFoldDB" id="A0A5A8D0B7"/>
<feature type="transmembrane region" description="Helical" evidence="6">
    <location>
        <begin position="84"/>
        <end position="104"/>
    </location>
</feature>
<feature type="transmembrane region" description="Helical" evidence="6">
    <location>
        <begin position="139"/>
        <end position="160"/>
    </location>
</feature>
<sequence>MPMHFSPWFKVFLSGVGFWSDAYDLFIINIVGAIMKQPHMFPIDPDGDPALIPKPGFNGSCVAGADMLPATRCETNPAFTAMGYIKTAALVGAILGQLIFGALADKLGRRVIFICTISMVIIGAIGSALVQGSPEDGGIYVQLTIFRFLLGFGVGGEYPLSATVSSESSTTEDRGSAVSNVFAMQGWGNVTAGLVAWALLAAGVDHHITWRVCLGFGAVPGLATVYWRFMMEETEQFKHTEEEDDLEERLLVEGPGLLDMTPSPKVPAVEDAVEGEGDRVPRTGSVAAGAPHAPSHGGGCCGYLRNTGAILYQFRYLLLGTAGAWFIFDVTFYANGLFSDTVFKMISPDATITDVAADNLYTALLGLPGYYLGVYFIDRMGRRAMQIFGFSAVGITFLIMAGLLEPLQEHAIPVLVILYGLTFLFANWGPNTTTYVIPSEVFPTRARATCHGISAASGKLGAVVGSYGIGAMEALGKAGTAKGAMNTLGLRFVLVACGIISIIGTVWSMAFTPNMEGVSMEDIDNGAALGMLAGPRAVAPDAHGTVEMEGSDHKFHSATGKPAAAATASGANGTFTY</sequence>
<dbReference type="Proteomes" id="UP000324907">
    <property type="component" value="Unassembled WGS sequence"/>
</dbReference>
<keyword evidence="2 6" id="KW-0812">Transmembrane</keyword>
<dbReference type="PROSITE" id="PS00216">
    <property type="entry name" value="SUGAR_TRANSPORT_1"/>
    <property type="match status" value="1"/>
</dbReference>
<feature type="region of interest" description="Disordered" evidence="5">
    <location>
        <begin position="552"/>
        <end position="577"/>
    </location>
</feature>
<dbReference type="InterPro" id="IPR020846">
    <property type="entry name" value="MFS_dom"/>
</dbReference>
<evidence type="ECO:0000313" key="10">
    <source>
        <dbReference type="Proteomes" id="UP000324907"/>
    </source>
</evidence>
<dbReference type="InterPro" id="IPR005829">
    <property type="entry name" value="Sugar_transporter_CS"/>
</dbReference>
<evidence type="ECO:0000313" key="9">
    <source>
        <dbReference type="EMBL" id="KAA0166172.1"/>
    </source>
</evidence>
<feature type="transmembrane region" description="Helical" evidence="6">
    <location>
        <begin position="492"/>
        <end position="510"/>
    </location>
</feature>
<keyword evidence="3 6" id="KW-1133">Transmembrane helix</keyword>
<dbReference type="PANTHER" id="PTHR24064">
    <property type="entry name" value="SOLUTE CARRIER FAMILY 22 MEMBER"/>
    <property type="match status" value="1"/>
</dbReference>
<keyword evidence="4 6" id="KW-0472">Membrane</keyword>
<evidence type="ECO:0000256" key="4">
    <source>
        <dbReference type="ARBA" id="ARBA00023136"/>
    </source>
</evidence>
<feature type="compositionally biased region" description="Low complexity" evidence="5">
    <location>
        <begin position="558"/>
        <end position="577"/>
    </location>
</feature>
<proteinExistence type="predicted"/>
<dbReference type="EMBL" id="VLTM01000068">
    <property type="protein sequence ID" value="KAA0158369.1"/>
    <property type="molecule type" value="Genomic_DNA"/>
</dbReference>
<name>A0A5A8D0B7_CAFRO</name>
<reference evidence="10 11" key="1">
    <citation type="submission" date="2019-07" db="EMBL/GenBank/DDBJ databases">
        <title>Genomes of Cafeteria roenbergensis.</title>
        <authorList>
            <person name="Fischer M.G."/>
            <person name="Hackl T."/>
            <person name="Roman M."/>
        </authorList>
    </citation>
    <scope>NUCLEOTIDE SEQUENCE [LARGE SCALE GENOMIC DNA]</scope>
    <source>
        <strain evidence="8 11">Cflag</strain>
        <strain evidence="9 10">RCC970-E3</strain>
    </source>
</reference>
<feature type="transmembrane region" description="Helical" evidence="6">
    <location>
        <begin position="12"/>
        <end position="35"/>
    </location>
</feature>
<dbReference type="SUPFAM" id="SSF103473">
    <property type="entry name" value="MFS general substrate transporter"/>
    <property type="match status" value="1"/>
</dbReference>
<dbReference type="PROSITE" id="PS50850">
    <property type="entry name" value="MFS"/>
    <property type="match status" value="1"/>
</dbReference>
<dbReference type="Pfam" id="PF00083">
    <property type="entry name" value="Sugar_tr"/>
    <property type="match status" value="1"/>
</dbReference>
<feature type="transmembrane region" description="Helical" evidence="6">
    <location>
        <begin position="410"/>
        <end position="429"/>
    </location>
</feature>
<dbReference type="Gene3D" id="1.20.1250.20">
    <property type="entry name" value="MFS general substrate transporter like domains"/>
    <property type="match status" value="2"/>
</dbReference>
<feature type="transmembrane region" description="Helical" evidence="6">
    <location>
        <begin position="208"/>
        <end position="229"/>
    </location>
</feature>
<gene>
    <name evidence="9" type="ORF">FNF28_03220</name>
    <name evidence="8" type="ORF">FNF31_05439</name>
</gene>
<organism evidence="8 11">
    <name type="scientific">Cafeteria roenbergensis</name>
    <name type="common">Marine flagellate</name>
    <dbReference type="NCBI Taxonomy" id="33653"/>
    <lineage>
        <taxon>Eukaryota</taxon>
        <taxon>Sar</taxon>
        <taxon>Stramenopiles</taxon>
        <taxon>Bigyra</taxon>
        <taxon>Opalozoa</taxon>
        <taxon>Bicosoecida</taxon>
        <taxon>Cafeteriaceae</taxon>
        <taxon>Cafeteria</taxon>
    </lineage>
</organism>
<feature type="transmembrane region" description="Helical" evidence="6">
    <location>
        <begin position="316"/>
        <end position="339"/>
    </location>
</feature>
<feature type="domain" description="Major facilitator superfamily (MFS) profile" evidence="7">
    <location>
        <begin position="10"/>
        <end position="516"/>
    </location>
</feature>
<evidence type="ECO:0000256" key="3">
    <source>
        <dbReference type="ARBA" id="ARBA00022989"/>
    </source>
</evidence>
<evidence type="ECO:0000313" key="11">
    <source>
        <dbReference type="Proteomes" id="UP000325113"/>
    </source>
</evidence>
<evidence type="ECO:0000256" key="6">
    <source>
        <dbReference type="SAM" id="Phobius"/>
    </source>
</evidence>
<feature type="transmembrane region" description="Helical" evidence="6">
    <location>
        <begin position="359"/>
        <end position="377"/>
    </location>
</feature>
<dbReference type="GO" id="GO:0022857">
    <property type="term" value="F:transmembrane transporter activity"/>
    <property type="evidence" value="ECO:0007669"/>
    <property type="project" value="InterPro"/>
</dbReference>
<dbReference type="InterPro" id="IPR036259">
    <property type="entry name" value="MFS_trans_sf"/>
</dbReference>
<evidence type="ECO:0000256" key="2">
    <source>
        <dbReference type="ARBA" id="ARBA00022692"/>
    </source>
</evidence>
<dbReference type="GO" id="GO:0016020">
    <property type="term" value="C:membrane"/>
    <property type="evidence" value="ECO:0007669"/>
    <property type="project" value="UniProtKB-SubCell"/>
</dbReference>
<dbReference type="Proteomes" id="UP000325113">
    <property type="component" value="Unassembled WGS sequence"/>
</dbReference>
<evidence type="ECO:0000259" key="7">
    <source>
        <dbReference type="PROSITE" id="PS50850"/>
    </source>
</evidence>
<feature type="transmembrane region" description="Helical" evidence="6">
    <location>
        <begin position="111"/>
        <end position="133"/>
    </location>
</feature>
<evidence type="ECO:0000313" key="8">
    <source>
        <dbReference type="EMBL" id="KAA0158369.1"/>
    </source>
</evidence>
<accession>A0A5A8D0B7</accession>
<comment type="subcellular location">
    <subcellularLocation>
        <location evidence="1">Membrane</location>
        <topology evidence="1">Multi-pass membrane protein</topology>
    </subcellularLocation>
</comment>
<feature type="transmembrane region" description="Helical" evidence="6">
    <location>
        <begin position="181"/>
        <end position="202"/>
    </location>
</feature>